<reference evidence="5 6" key="1">
    <citation type="journal article" date="2015" name="Int. J. Syst. Evol. Microbiol.">
        <title>Chryseobacterium sediminis sp. nov., isolated from a river sediment.</title>
        <authorList>
            <person name="Kampfer P."/>
            <person name="Busse H.J."/>
            <person name="McInroy J.A."/>
            <person name="Glaeser S.P."/>
        </authorList>
    </citation>
    <scope>NUCLEOTIDE SEQUENCE [LARGE SCALE GENOMIC DNA]</scope>
    <source>
        <strain evidence="5 6">IMT-174</strain>
    </source>
</reference>
<dbReference type="InterPro" id="IPR036942">
    <property type="entry name" value="Beta-barrel_TonB_sf"/>
</dbReference>
<evidence type="ECO:0000256" key="3">
    <source>
        <dbReference type="ARBA" id="ARBA00023237"/>
    </source>
</evidence>
<comment type="caution">
    <text evidence="5">The sequence shown here is derived from an EMBL/GenBank/DDBJ whole genome shotgun (WGS) entry which is preliminary data.</text>
</comment>
<dbReference type="GO" id="GO:0009279">
    <property type="term" value="C:cell outer membrane"/>
    <property type="evidence" value="ECO:0007669"/>
    <property type="project" value="UniProtKB-SubCell"/>
</dbReference>
<gene>
    <name evidence="5" type="ORF">FW780_06370</name>
</gene>
<keyword evidence="5" id="KW-0675">Receptor</keyword>
<evidence type="ECO:0000256" key="2">
    <source>
        <dbReference type="ARBA" id="ARBA00023136"/>
    </source>
</evidence>
<proteinExistence type="predicted"/>
<feature type="domain" description="Outer membrane protein beta-barrel" evidence="4">
    <location>
        <begin position="294"/>
        <end position="701"/>
    </location>
</feature>
<organism evidence="5 6">
    <name type="scientific">Chryseobacterium sediminis</name>
    <dbReference type="NCBI Taxonomy" id="1679494"/>
    <lineage>
        <taxon>Bacteria</taxon>
        <taxon>Pseudomonadati</taxon>
        <taxon>Bacteroidota</taxon>
        <taxon>Flavobacteriia</taxon>
        <taxon>Flavobacteriales</taxon>
        <taxon>Weeksellaceae</taxon>
        <taxon>Chryseobacterium group</taxon>
        <taxon>Chryseobacterium</taxon>
    </lineage>
</organism>
<evidence type="ECO:0000313" key="6">
    <source>
        <dbReference type="Proteomes" id="UP000323082"/>
    </source>
</evidence>
<protein>
    <submittedName>
        <fullName evidence="5">TonB-dependent receptor</fullName>
    </submittedName>
</protein>
<dbReference type="SUPFAM" id="SSF56935">
    <property type="entry name" value="Porins"/>
    <property type="match status" value="1"/>
</dbReference>
<name>A0A5B2UBE7_9FLAO</name>
<dbReference type="Gene3D" id="2.40.170.20">
    <property type="entry name" value="TonB-dependent receptor, beta-barrel domain"/>
    <property type="match status" value="1"/>
</dbReference>
<dbReference type="Gene3D" id="2.170.130.10">
    <property type="entry name" value="TonB-dependent receptor, plug domain"/>
    <property type="match status" value="1"/>
</dbReference>
<keyword evidence="2" id="KW-0472">Membrane</keyword>
<dbReference type="InterPro" id="IPR041700">
    <property type="entry name" value="OMP_b-brl_3"/>
</dbReference>
<keyword evidence="3" id="KW-0998">Cell outer membrane</keyword>
<evidence type="ECO:0000259" key="4">
    <source>
        <dbReference type="Pfam" id="PF14905"/>
    </source>
</evidence>
<dbReference type="InterPro" id="IPR037066">
    <property type="entry name" value="Plug_dom_sf"/>
</dbReference>
<evidence type="ECO:0000256" key="1">
    <source>
        <dbReference type="ARBA" id="ARBA00004442"/>
    </source>
</evidence>
<accession>A0A5B2UBE7</accession>
<comment type="subcellular location">
    <subcellularLocation>
        <location evidence="1">Cell outer membrane</location>
    </subcellularLocation>
</comment>
<dbReference type="AlphaFoldDB" id="A0A5B2UBE7"/>
<dbReference type="RefSeq" id="WP_149832722.1">
    <property type="nucleotide sequence ID" value="NZ_VUNZ01000001.1"/>
</dbReference>
<dbReference type="Proteomes" id="UP000323082">
    <property type="component" value="Unassembled WGS sequence"/>
</dbReference>
<dbReference type="EMBL" id="VUNZ01000001">
    <property type="protein sequence ID" value="KAA2223816.1"/>
    <property type="molecule type" value="Genomic_DNA"/>
</dbReference>
<dbReference type="Pfam" id="PF14905">
    <property type="entry name" value="OMP_b-brl_3"/>
    <property type="match status" value="1"/>
</dbReference>
<dbReference type="PANTHER" id="PTHR40980">
    <property type="entry name" value="PLUG DOMAIN-CONTAINING PROTEIN"/>
    <property type="match status" value="1"/>
</dbReference>
<evidence type="ECO:0000313" key="5">
    <source>
        <dbReference type="EMBL" id="KAA2223816.1"/>
    </source>
</evidence>
<dbReference type="OrthoDB" id="8764943at2"/>
<dbReference type="PANTHER" id="PTHR40980:SF4">
    <property type="entry name" value="TONB-DEPENDENT RECEPTOR-LIKE BETA-BARREL DOMAIN-CONTAINING PROTEIN"/>
    <property type="match status" value="1"/>
</dbReference>
<sequence length="725" mass="82949">MKNIIPIFCLTFPILTFSQKKGNDSISRLPEKNIQEIEIKTRKRIIEKKIDRLVFNVENSTSSSGADAIDILRISPNVRVNNDQISIIGKSNMTVMIDDRLIQLSGDDLINYLKTIKSDNIKNIEVITNPPAKYDAEGNSGIININLKKAKSNSWSNSVRSTLKQATYSSFSVGNNFSYQKNKLSVLVDIDYRRNQDIYSNDTDFYYPSTFWKSSIYEKSTTNGIGGTVNLGYKFNDNTQLGIQYFGYATKSDKGNNNISDISDYSNILNDKLLSYGNTHRVNSSNSLNLNFIKKTNNSKNKMTFDFDYFDLKNDRENNFITDKTVSSNVTSEYTENISKQNIQNISSRIDFEMPNDLVNINFGAKVSFTETKNNLSLTSYDTTEGLSSVNLSQNNIFNYKENIQALYLSLNKKINKWNFKAGLRAESTQNKGYSAELDQTNKNNFIKLFPTLYVLYKSNDKNTFSFSYGKRIRRPNFSNLNPAKWYFNSNSYEEGNPFLQPSYSDNVELSHTYNSFLTSSVSFTKTNNGFGQITLHNSDDLQNLDTQIIVRRNYFNSSSLNFSEEINFDIFKWWNTSSALSLFYSETNTNSDVLAPKFSGWGGDFSSTNSFILNKSKSISLQVIYNYTYPSIQQENKISDFSNLSIGIKAQFLKRSLQASLFANNILRSDVMTINSTSGNVYQQFKQYYDTQYVRLSLSYNFGNNKINLNKRNTSNEDEKKRSN</sequence>